<dbReference type="CDD" id="cd07725">
    <property type="entry name" value="TTHA1429-like_MBL-fold"/>
    <property type="match status" value="1"/>
</dbReference>
<evidence type="ECO:0000313" key="2">
    <source>
        <dbReference type="EMBL" id="GEN87656.1"/>
    </source>
</evidence>
<dbReference type="InterPro" id="IPR001279">
    <property type="entry name" value="Metallo-B-lactamas"/>
</dbReference>
<accession>A0A511ZJN7</accession>
<dbReference type="InterPro" id="IPR050662">
    <property type="entry name" value="Sec-metab_biosynth-thioest"/>
</dbReference>
<dbReference type="Gene3D" id="3.60.15.10">
    <property type="entry name" value="Ribonuclease Z/Hydroxyacylglutathione hydrolase-like"/>
    <property type="match status" value="1"/>
</dbReference>
<dbReference type="Pfam" id="PF21221">
    <property type="entry name" value="B_lactamase-like_C"/>
    <property type="match status" value="1"/>
</dbReference>
<dbReference type="InterPro" id="IPR036388">
    <property type="entry name" value="WH-like_DNA-bd_sf"/>
</dbReference>
<keyword evidence="3" id="KW-1185">Reference proteome</keyword>
<dbReference type="InterPro" id="IPR048933">
    <property type="entry name" value="B_lactamase-like_C"/>
</dbReference>
<name>A0A511ZJN7_9BACI</name>
<dbReference type="SMART" id="SM00849">
    <property type="entry name" value="Lactamase_B"/>
    <property type="match status" value="1"/>
</dbReference>
<evidence type="ECO:0000259" key="1">
    <source>
        <dbReference type="SMART" id="SM00849"/>
    </source>
</evidence>
<dbReference type="Gene3D" id="1.10.10.10">
    <property type="entry name" value="Winged helix-like DNA-binding domain superfamily/Winged helix DNA-binding domain"/>
    <property type="match status" value="1"/>
</dbReference>
<evidence type="ECO:0000313" key="3">
    <source>
        <dbReference type="Proteomes" id="UP000321558"/>
    </source>
</evidence>
<dbReference type="STRING" id="582851.GCA_900162665_01102"/>
<feature type="domain" description="Metallo-beta-lactamase" evidence="1">
    <location>
        <begin position="20"/>
        <end position="227"/>
    </location>
</feature>
<dbReference type="PANTHER" id="PTHR23131:SF4">
    <property type="entry name" value="METALLO-BETA-LACTAMASE SUPERFAMILY POTEIN"/>
    <property type="match status" value="1"/>
</dbReference>
<comment type="caution">
    <text evidence="2">The sequence shown here is derived from an EMBL/GenBank/DDBJ whole genome shotgun (WGS) entry which is preliminary data.</text>
</comment>
<dbReference type="RefSeq" id="WP_147210626.1">
    <property type="nucleotide sequence ID" value="NZ_BJYM01000009.1"/>
</dbReference>
<keyword evidence="2" id="KW-0378">Hydrolase</keyword>
<gene>
    <name evidence="2" type="ORF">OSO01_23950</name>
</gene>
<dbReference type="AlphaFoldDB" id="A0A511ZJN7"/>
<dbReference type="EMBL" id="BJYM01000009">
    <property type="protein sequence ID" value="GEN87656.1"/>
    <property type="molecule type" value="Genomic_DNA"/>
</dbReference>
<organism evidence="2 3">
    <name type="scientific">Oceanobacillus sojae</name>
    <dbReference type="NCBI Taxonomy" id="582851"/>
    <lineage>
        <taxon>Bacteria</taxon>
        <taxon>Bacillati</taxon>
        <taxon>Bacillota</taxon>
        <taxon>Bacilli</taxon>
        <taxon>Bacillales</taxon>
        <taxon>Bacillaceae</taxon>
        <taxon>Oceanobacillus</taxon>
    </lineage>
</organism>
<proteinExistence type="predicted"/>
<dbReference type="Pfam" id="PF00753">
    <property type="entry name" value="Lactamase_B"/>
    <property type="match status" value="1"/>
</dbReference>
<reference evidence="2 3" key="1">
    <citation type="submission" date="2019-07" db="EMBL/GenBank/DDBJ databases">
        <title>Whole genome shotgun sequence of Oceanobacillus sojae NBRC 105379.</title>
        <authorList>
            <person name="Hosoyama A."/>
            <person name="Uohara A."/>
            <person name="Ohji S."/>
            <person name="Ichikawa N."/>
        </authorList>
    </citation>
    <scope>NUCLEOTIDE SEQUENCE [LARGE SCALE GENOMIC DNA]</scope>
    <source>
        <strain evidence="2 3">NBRC 105379</strain>
    </source>
</reference>
<dbReference type="SUPFAM" id="SSF56281">
    <property type="entry name" value="Metallo-hydrolase/oxidoreductase"/>
    <property type="match status" value="1"/>
</dbReference>
<sequence>MIDELGIKQIRLALPFRLNHVNCFLAEEENGYKMLDTGLHNKETEKVWDKELAGKQITDIIISHYHPDHFGYAGKLQEKTGAEVWMPEIDLQIALQAWEKPFLKNLQENYQRSGIPEDISRALAENTASFAPLVTPYPKIQNLLNEGETIQFGKYAYEIIHTPGHSDGLVTFYNRENSVLLSTDHILPKITPNISYWFHGDPNPLENYLKSLEKIKKLDVEWVIPSHGSSFQDASKRISEIKAHHEKRLNSLQEMLKSGLTIYETMKTLFPKQLAVHDTRFAVGETAAHLEYLRLAGECERELVEGVYIYHIGSHR</sequence>
<dbReference type="OrthoDB" id="9761531at2"/>
<dbReference type="PANTHER" id="PTHR23131">
    <property type="entry name" value="ENDORIBONUCLEASE LACTB2"/>
    <property type="match status" value="1"/>
</dbReference>
<protein>
    <submittedName>
        <fullName evidence="2">MBL fold metallo-hydrolase</fullName>
    </submittedName>
</protein>
<dbReference type="Proteomes" id="UP000321558">
    <property type="component" value="Unassembled WGS sequence"/>
</dbReference>
<dbReference type="GO" id="GO:0016787">
    <property type="term" value="F:hydrolase activity"/>
    <property type="evidence" value="ECO:0007669"/>
    <property type="project" value="UniProtKB-KW"/>
</dbReference>
<dbReference type="InterPro" id="IPR036866">
    <property type="entry name" value="RibonucZ/Hydroxyglut_hydro"/>
</dbReference>